<evidence type="ECO:0000313" key="4">
    <source>
        <dbReference type="Proteomes" id="UP000067448"/>
    </source>
</evidence>
<dbReference type="EMBL" id="BCMM01000049">
    <property type="protein sequence ID" value="GAQ67056.1"/>
    <property type="molecule type" value="Genomic_DNA"/>
</dbReference>
<dbReference type="InterPro" id="IPR010427">
    <property type="entry name" value="DUF1023"/>
</dbReference>
<reference evidence="3 4" key="2">
    <citation type="journal article" date="2016" name="Genome Announc.">
        <title>Draft Genome Sequences of Streptomyces scabiei S58, Streptomyces turgidiscabies T45, and Streptomyces acidiscabies a10, the Pathogens of Potato Common Scab, Isolated in Japan.</title>
        <authorList>
            <person name="Tomihama T."/>
            <person name="Nishi Y."/>
            <person name="Sakai M."/>
            <person name="Ikenaga M."/>
            <person name="Okubo T."/>
            <person name="Ikeda S."/>
        </authorList>
    </citation>
    <scope>NUCLEOTIDE SEQUENCE [LARGE SCALE GENOMIC DNA]</scope>
    <source>
        <strain evidence="3 4">S58</strain>
    </source>
</reference>
<dbReference type="InterPro" id="IPR029058">
    <property type="entry name" value="AB_hydrolase_fold"/>
</dbReference>
<feature type="region of interest" description="Disordered" evidence="1">
    <location>
        <begin position="1"/>
        <end position="33"/>
    </location>
</feature>
<accession>A0A117EGG0</accession>
<feature type="region of interest" description="Disordered" evidence="1">
    <location>
        <begin position="70"/>
        <end position="89"/>
    </location>
</feature>
<proteinExistence type="predicted"/>
<evidence type="ECO:0000313" key="3">
    <source>
        <dbReference type="EMBL" id="GAQ67056.1"/>
    </source>
</evidence>
<name>A0A117EGG0_STRSC</name>
<dbReference type="SUPFAM" id="SSF53474">
    <property type="entry name" value="alpha/beta-Hydrolases"/>
    <property type="match status" value="1"/>
</dbReference>
<protein>
    <recommendedName>
        <fullName evidence="2">DUF1023 domain-containing protein</fullName>
    </recommendedName>
</protein>
<feature type="region of interest" description="Disordered" evidence="1">
    <location>
        <begin position="98"/>
        <end position="120"/>
    </location>
</feature>
<organism evidence="3 4">
    <name type="scientific">Streptomyces scabiei</name>
    <dbReference type="NCBI Taxonomy" id="1930"/>
    <lineage>
        <taxon>Bacteria</taxon>
        <taxon>Bacillati</taxon>
        <taxon>Actinomycetota</taxon>
        <taxon>Actinomycetes</taxon>
        <taxon>Kitasatosporales</taxon>
        <taxon>Streptomycetaceae</taxon>
        <taxon>Streptomyces</taxon>
    </lineage>
</organism>
<comment type="caution">
    <text evidence="3">The sequence shown here is derived from an EMBL/GenBank/DDBJ whole genome shotgun (WGS) entry which is preliminary data.</text>
</comment>
<dbReference type="Pfam" id="PF06259">
    <property type="entry name" value="Abhydrolase_8"/>
    <property type="match status" value="1"/>
</dbReference>
<dbReference type="Gene3D" id="3.40.50.1820">
    <property type="entry name" value="alpha/beta hydrolase"/>
    <property type="match status" value="1"/>
</dbReference>
<dbReference type="Proteomes" id="UP000067448">
    <property type="component" value="Unassembled WGS sequence"/>
</dbReference>
<evidence type="ECO:0000259" key="2">
    <source>
        <dbReference type="Pfam" id="PF06259"/>
    </source>
</evidence>
<feature type="compositionally biased region" description="Pro residues" evidence="1">
    <location>
        <begin position="16"/>
        <end position="27"/>
    </location>
</feature>
<feature type="compositionally biased region" description="Pro residues" evidence="1">
    <location>
        <begin position="73"/>
        <end position="86"/>
    </location>
</feature>
<gene>
    <name evidence="3" type="ORF">SsS58_07501</name>
</gene>
<evidence type="ECO:0000256" key="1">
    <source>
        <dbReference type="SAM" id="MobiDB-lite"/>
    </source>
</evidence>
<feature type="compositionally biased region" description="Basic and acidic residues" evidence="1">
    <location>
        <begin position="105"/>
        <end position="120"/>
    </location>
</feature>
<sequence>MGVATRPEADLGTPAEPRPTARPPRPSIGPKALRRLPRRLRLLRSPRLRRTLLALLVATAVVAPVSAAARPAIPAPPPASLAPPTPTTLRSTYAANRANAAEAARTADAHGDRGRAATDRRLAAPTRRLLRFDGRGPGQVVEVLGDLLHADHTAVLVPGSDTSLDTYDRFRSAAQSLYDRTGPDTAVIAWLGYETPGTISTAVLTPTRAERAAPRLRLFLRELRALVGDSAGLTLVCHSYGTVVCAHAVTGFDDVDDLALIGSPGTGADSVAALRTSARVWAARGTDDWIGTVPHTRTDLFGTTVGFGPDPVSRAFGARVFAAGPAGHSDYFAPGSASLGNLARITLGARTEVTDA</sequence>
<dbReference type="AlphaFoldDB" id="A0A117EGG0"/>
<reference evidence="4" key="3">
    <citation type="submission" date="2016-02" db="EMBL/GenBank/DDBJ databases">
        <title>Draft genome of pathogenic Streptomyces sp. in Japan.</title>
        <authorList>
            <person name="Tomihama T."/>
            <person name="Ikenaga M."/>
            <person name="Sakai M."/>
            <person name="Okubo T."/>
            <person name="Ikeda S."/>
        </authorList>
    </citation>
    <scope>NUCLEOTIDE SEQUENCE [LARGE SCALE GENOMIC DNA]</scope>
    <source>
        <strain evidence="4">S58</strain>
    </source>
</reference>
<reference evidence="4" key="1">
    <citation type="submission" date="2015-11" db="EMBL/GenBank/DDBJ databases">
        <authorList>
            <consortium name="Cross-ministerial Strategic Innovation Promotion Program (SIP) consortium"/>
            <person name="Tomihama T."/>
            <person name="Ikenaga M."/>
            <person name="Sakai M."/>
            <person name="Okubo T."/>
            <person name="Ikeda S."/>
        </authorList>
    </citation>
    <scope>NUCLEOTIDE SEQUENCE [LARGE SCALE GENOMIC DNA]</scope>
    <source>
        <strain evidence="4">S58</strain>
    </source>
</reference>
<feature type="domain" description="DUF1023" evidence="2">
    <location>
        <begin position="133"/>
        <end position="295"/>
    </location>
</feature>